<dbReference type="AlphaFoldDB" id="A0A0P0D8J3"/>
<dbReference type="STRING" id="1736674.APS56_02150"/>
<name>A0A0P0D8J3_9FLAO</name>
<proteinExistence type="predicted"/>
<dbReference type="GO" id="GO:0000030">
    <property type="term" value="F:mannosyltransferase activity"/>
    <property type="evidence" value="ECO:0007669"/>
    <property type="project" value="TreeGrafter"/>
</dbReference>
<protein>
    <submittedName>
        <fullName evidence="2">Glycosyl transferase</fullName>
    </submittedName>
</protein>
<accession>A0A0P0D8J3</accession>
<keyword evidence="3" id="KW-1185">Reference proteome</keyword>
<dbReference type="OrthoDB" id="9802987at2"/>
<evidence type="ECO:0000256" key="1">
    <source>
        <dbReference type="ARBA" id="ARBA00022679"/>
    </source>
</evidence>
<organism evidence="2 3">
    <name type="scientific">Pseudalgibacter alginicilyticus</name>
    <dbReference type="NCBI Taxonomy" id="1736674"/>
    <lineage>
        <taxon>Bacteria</taxon>
        <taxon>Pseudomonadati</taxon>
        <taxon>Bacteroidota</taxon>
        <taxon>Flavobacteriia</taxon>
        <taxon>Flavobacteriales</taxon>
        <taxon>Flavobacteriaceae</taxon>
        <taxon>Pseudalgibacter</taxon>
    </lineage>
</organism>
<dbReference type="GO" id="GO:0016020">
    <property type="term" value="C:membrane"/>
    <property type="evidence" value="ECO:0007669"/>
    <property type="project" value="GOC"/>
</dbReference>
<dbReference type="Gene3D" id="3.90.550.20">
    <property type="match status" value="1"/>
</dbReference>
<dbReference type="GO" id="GO:0051999">
    <property type="term" value="P:mannosyl-inositol phosphorylceramide biosynthetic process"/>
    <property type="evidence" value="ECO:0007669"/>
    <property type="project" value="TreeGrafter"/>
</dbReference>
<evidence type="ECO:0000313" key="3">
    <source>
        <dbReference type="Proteomes" id="UP000057981"/>
    </source>
</evidence>
<dbReference type="PATRIC" id="fig|1736674.3.peg.446"/>
<dbReference type="PANTHER" id="PTHR32385">
    <property type="entry name" value="MANNOSYL PHOSPHORYLINOSITOL CERAMIDE SYNTHASE"/>
    <property type="match status" value="1"/>
</dbReference>
<dbReference type="KEGG" id="ahz:APS56_02150"/>
<dbReference type="InterPro" id="IPR029044">
    <property type="entry name" value="Nucleotide-diphossugar_trans"/>
</dbReference>
<dbReference type="EMBL" id="CP012898">
    <property type="protein sequence ID" value="ALJ04028.1"/>
    <property type="molecule type" value="Genomic_DNA"/>
</dbReference>
<gene>
    <name evidence="2" type="ORF">APS56_02150</name>
</gene>
<reference evidence="2 3" key="1">
    <citation type="submission" date="2015-10" db="EMBL/GenBank/DDBJ databases">
        <authorList>
            <person name="Gilbert D.G."/>
        </authorList>
    </citation>
    <scope>NUCLEOTIDE SEQUENCE [LARGE SCALE GENOMIC DNA]</scope>
    <source>
        <strain evidence="3">HZ-22</strain>
    </source>
</reference>
<dbReference type="InterPro" id="IPR051706">
    <property type="entry name" value="Glycosyltransferase_domain"/>
</dbReference>
<dbReference type="Proteomes" id="UP000057981">
    <property type="component" value="Chromosome"/>
</dbReference>
<sequence>MIPKIIHYCWLSGDAFPPVIKKCIDTWKEKLPDYEFVLWDTNKFNLESNIWVKQAFETKKYAFAADYIRLYAVYNYGGIYLDTDVEVLKNFDDLLDRPYIAGSEIEGVIEAGVFGAEKHSDWVLDCLNYYTNKFFINADGSFNTLTLPRIMMQQILQKREVKELPPHQLRPEIQKENTKTLFLFPKDYFCAKNHGTGKLENTPNTYTIHHFAMSWVSKKETFLPNIKRKLMSVFGVKIISKIIKILRLQEFKKKK</sequence>
<dbReference type="Pfam" id="PF04488">
    <property type="entry name" value="Gly_transf_sug"/>
    <property type="match status" value="1"/>
</dbReference>
<dbReference type="PANTHER" id="PTHR32385:SF15">
    <property type="entry name" value="INOSITOL PHOSPHOCERAMIDE MANNOSYLTRANSFERASE 1"/>
    <property type="match status" value="1"/>
</dbReference>
<evidence type="ECO:0000313" key="2">
    <source>
        <dbReference type="EMBL" id="ALJ04028.1"/>
    </source>
</evidence>
<dbReference type="InterPro" id="IPR007577">
    <property type="entry name" value="GlycoTrfase_DXD_sugar-bd_CS"/>
</dbReference>
<dbReference type="SUPFAM" id="SSF53448">
    <property type="entry name" value="Nucleotide-diphospho-sugar transferases"/>
    <property type="match status" value="1"/>
</dbReference>
<dbReference type="RefSeq" id="WP_054724350.1">
    <property type="nucleotide sequence ID" value="NZ_CP012898.1"/>
</dbReference>
<keyword evidence="1 2" id="KW-0808">Transferase</keyword>